<feature type="transmembrane region" description="Helical" evidence="7">
    <location>
        <begin position="74"/>
        <end position="100"/>
    </location>
</feature>
<dbReference type="SUPFAM" id="SSF161098">
    <property type="entry name" value="MetI-like"/>
    <property type="match status" value="1"/>
</dbReference>
<proteinExistence type="inferred from homology"/>
<dbReference type="Pfam" id="PF00528">
    <property type="entry name" value="BPD_transp_1"/>
    <property type="match status" value="1"/>
</dbReference>
<keyword evidence="10" id="KW-1185">Reference proteome</keyword>
<evidence type="ECO:0000259" key="8">
    <source>
        <dbReference type="PROSITE" id="PS50928"/>
    </source>
</evidence>
<dbReference type="CDD" id="cd06261">
    <property type="entry name" value="TM_PBP2"/>
    <property type="match status" value="1"/>
</dbReference>
<dbReference type="Proteomes" id="UP000249260">
    <property type="component" value="Unassembled WGS sequence"/>
</dbReference>
<dbReference type="PANTHER" id="PTHR43744">
    <property type="entry name" value="ABC TRANSPORTER PERMEASE PROTEIN MG189-RELATED-RELATED"/>
    <property type="match status" value="1"/>
</dbReference>
<organism evidence="9 10">
    <name type="scientific">Paenibacillus montanisoli</name>
    <dbReference type="NCBI Taxonomy" id="2081970"/>
    <lineage>
        <taxon>Bacteria</taxon>
        <taxon>Bacillati</taxon>
        <taxon>Bacillota</taxon>
        <taxon>Bacilli</taxon>
        <taxon>Bacillales</taxon>
        <taxon>Paenibacillaceae</taxon>
        <taxon>Paenibacillus</taxon>
    </lineage>
</organism>
<feature type="transmembrane region" description="Helical" evidence="7">
    <location>
        <begin position="12"/>
        <end position="38"/>
    </location>
</feature>
<protein>
    <submittedName>
        <fullName evidence="9">Carbohydrate ABC transporter permease</fullName>
    </submittedName>
</protein>
<dbReference type="PROSITE" id="PS50928">
    <property type="entry name" value="ABC_TM1"/>
    <property type="match status" value="1"/>
</dbReference>
<feature type="domain" description="ABC transmembrane type-1" evidence="8">
    <location>
        <begin position="75"/>
        <end position="279"/>
    </location>
</feature>
<dbReference type="Gene3D" id="1.10.3720.10">
    <property type="entry name" value="MetI-like"/>
    <property type="match status" value="1"/>
</dbReference>
<keyword evidence="5 7" id="KW-1133">Transmembrane helix</keyword>
<evidence type="ECO:0000256" key="6">
    <source>
        <dbReference type="ARBA" id="ARBA00023136"/>
    </source>
</evidence>
<evidence type="ECO:0000256" key="4">
    <source>
        <dbReference type="ARBA" id="ARBA00022692"/>
    </source>
</evidence>
<accession>A0A328TYV1</accession>
<evidence type="ECO:0000256" key="5">
    <source>
        <dbReference type="ARBA" id="ARBA00022989"/>
    </source>
</evidence>
<gene>
    <name evidence="9" type="ORF">DL346_09530</name>
</gene>
<dbReference type="GO" id="GO:0055085">
    <property type="term" value="P:transmembrane transport"/>
    <property type="evidence" value="ECO:0007669"/>
    <property type="project" value="InterPro"/>
</dbReference>
<evidence type="ECO:0000313" key="9">
    <source>
        <dbReference type="EMBL" id="RAP75688.1"/>
    </source>
</evidence>
<reference evidence="9 10" key="1">
    <citation type="submission" date="2018-06" db="EMBL/GenBank/DDBJ databases">
        <title>Paenibacillus montanisoli sp. nov., isolated from mountain area soil.</title>
        <authorList>
            <person name="Wu M."/>
        </authorList>
    </citation>
    <scope>NUCLEOTIDE SEQUENCE [LARGE SCALE GENOMIC DNA]</scope>
    <source>
        <strain evidence="9 10">RA17</strain>
    </source>
</reference>
<dbReference type="PANTHER" id="PTHR43744:SF9">
    <property type="entry name" value="POLYGALACTURONAN_RHAMNOGALACTURONAN TRANSPORT SYSTEM PERMEASE PROTEIN YTCP"/>
    <property type="match status" value="1"/>
</dbReference>
<evidence type="ECO:0000256" key="3">
    <source>
        <dbReference type="ARBA" id="ARBA00022475"/>
    </source>
</evidence>
<keyword evidence="2 7" id="KW-0813">Transport</keyword>
<evidence type="ECO:0000256" key="1">
    <source>
        <dbReference type="ARBA" id="ARBA00004651"/>
    </source>
</evidence>
<keyword evidence="4 7" id="KW-0812">Transmembrane</keyword>
<comment type="caution">
    <text evidence="9">The sequence shown here is derived from an EMBL/GenBank/DDBJ whole genome shotgun (WGS) entry which is preliminary data.</text>
</comment>
<name>A0A328TYV1_9BACL</name>
<feature type="transmembrane region" description="Helical" evidence="7">
    <location>
        <begin position="112"/>
        <end position="136"/>
    </location>
</feature>
<evidence type="ECO:0000313" key="10">
    <source>
        <dbReference type="Proteomes" id="UP000249260"/>
    </source>
</evidence>
<dbReference type="InterPro" id="IPR035906">
    <property type="entry name" value="MetI-like_sf"/>
</dbReference>
<dbReference type="RefSeq" id="WP_112881914.1">
    <property type="nucleotide sequence ID" value="NZ_QLUW01000002.1"/>
</dbReference>
<dbReference type="GO" id="GO:0005886">
    <property type="term" value="C:plasma membrane"/>
    <property type="evidence" value="ECO:0007669"/>
    <property type="project" value="UniProtKB-SubCell"/>
</dbReference>
<evidence type="ECO:0000256" key="2">
    <source>
        <dbReference type="ARBA" id="ARBA00022448"/>
    </source>
</evidence>
<feature type="transmembrane region" description="Helical" evidence="7">
    <location>
        <begin position="142"/>
        <end position="163"/>
    </location>
</feature>
<dbReference type="EMBL" id="QLUW01000002">
    <property type="protein sequence ID" value="RAP75688.1"/>
    <property type="molecule type" value="Genomic_DNA"/>
</dbReference>
<dbReference type="OrthoDB" id="157184at2"/>
<keyword evidence="6 7" id="KW-0472">Membrane</keyword>
<feature type="transmembrane region" description="Helical" evidence="7">
    <location>
        <begin position="261"/>
        <end position="282"/>
    </location>
</feature>
<sequence length="297" mass="33617">MIRTGKQSSFVEMWINLLFILVALSMVVPFLLVIAISLTSEEAILTKGYHLIPPAFSTDAYRYIFKSPMILIQAYWVTILTTVIGTIASLALTSMTAYVVSRKDYRYVKPTTFYIFFTMLFSGGLVPSYILITQYLHLKDTIWALILPGMLSPFYILIMKGFIGEIPKELIESSKVDGASEWRIYFQMILPLSKPALATLGLFISFNYWNSWFPALLYINSEKLVPIQLLLTRMMNTINFLTTSAQFMSGLSIDTSKFPNLSARMAMTVLAAGPMMFVFPFFQKYFVKGLTVGSLKG</sequence>
<comment type="similarity">
    <text evidence="7">Belongs to the binding-protein-dependent transport system permease family.</text>
</comment>
<dbReference type="AlphaFoldDB" id="A0A328TYV1"/>
<dbReference type="InterPro" id="IPR000515">
    <property type="entry name" value="MetI-like"/>
</dbReference>
<keyword evidence="3" id="KW-1003">Cell membrane</keyword>
<evidence type="ECO:0000256" key="7">
    <source>
        <dbReference type="RuleBase" id="RU363032"/>
    </source>
</evidence>
<comment type="subcellular location">
    <subcellularLocation>
        <location evidence="1 7">Cell membrane</location>
        <topology evidence="1 7">Multi-pass membrane protein</topology>
    </subcellularLocation>
</comment>
<feature type="transmembrane region" description="Helical" evidence="7">
    <location>
        <begin position="184"/>
        <end position="209"/>
    </location>
</feature>